<dbReference type="GO" id="GO:0016301">
    <property type="term" value="F:kinase activity"/>
    <property type="evidence" value="ECO:0007669"/>
    <property type="project" value="UniProtKB-KW"/>
</dbReference>
<dbReference type="CDD" id="cd06223">
    <property type="entry name" value="PRTases_typeI"/>
    <property type="match status" value="1"/>
</dbReference>
<dbReference type="GO" id="GO:0005524">
    <property type="term" value="F:ATP binding"/>
    <property type="evidence" value="ECO:0007669"/>
    <property type="project" value="UniProtKB-KW"/>
</dbReference>
<feature type="domain" description="Phosphoribosyltransferase" evidence="9">
    <location>
        <begin position="190"/>
        <end position="317"/>
    </location>
</feature>
<dbReference type="PANTHER" id="PTHR10210">
    <property type="entry name" value="RIBOSE-PHOSPHATE DIPHOSPHOKINASE FAMILY MEMBER"/>
    <property type="match status" value="1"/>
</dbReference>
<dbReference type="Proteomes" id="UP000885826">
    <property type="component" value="Unassembled WGS sequence"/>
</dbReference>
<keyword evidence="3 8" id="KW-0545">Nucleotide biosynthesis</keyword>
<reference evidence="11" key="1">
    <citation type="journal article" date="2020" name="mSystems">
        <title>Genome- and Community-Level Interaction Insights into Carbon Utilization and Element Cycling Functions of Hydrothermarchaeota in Hydrothermal Sediment.</title>
        <authorList>
            <person name="Zhou Z."/>
            <person name="Liu Y."/>
            <person name="Xu W."/>
            <person name="Pan J."/>
            <person name="Luo Z.H."/>
            <person name="Li M."/>
        </authorList>
    </citation>
    <scope>NUCLEOTIDE SEQUENCE</scope>
    <source>
        <strain evidence="11">HyVt-388</strain>
    </source>
</reference>
<evidence type="ECO:0000313" key="11">
    <source>
        <dbReference type="EMBL" id="HEC79603.1"/>
    </source>
</evidence>
<comment type="similarity">
    <text evidence="8">Belongs to the ribose-phosphate pyrophosphokinase family.</text>
</comment>
<dbReference type="EC" id="2.7.6.1" evidence="1"/>
<dbReference type="NCBIfam" id="NF005299">
    <property type="entry name" value="PRK06827.1"/>
    <property type="match status" value="1"/>
</dbReference>
<dbReference type="GO" id="GO:0004749">
    <property type="term" value="F:ribose phosphate diphosphokinase activity"/>
    <property type="evidence" value="ECO:0007669"/>
    <property type="project" value="UniProtKB-EC"/>
</dbReference>
<keyword evidence="2" id="KW-0808">Transferase</keyword>
<gene>
    <name evidence="11" type="ORF">ENI34_10795</name>
</gene>
<evidence type="ECO:0000256" key="1">
    <source>
        <dbReference type="ARBA" id="ARBA00013247"/>
    </source>
</evidence>
<dbReference type="PANTHER" id="PTHR10210:SF32">
    <property type="entry name" value="RIBOSE-PHOSPHATE PYROPHOSPHOKINASE 2"/>
    <property type="match status" value="1"/>
</dbReference>
<dbReference type="InterPro" id="IPR029057">
    <property type="entry name" value="PRTase-like"/>
</dbReference>
<dbReference type="GO" id="GO:0006015">
    <property type="term" value="P:5-phosphoribose 1-diphosphate biosynthetic process"/>
    <property type="evidence" value="ECO:0007669"/>
    <property type="project" value="TreeGrafter"/>
</dbReference>
<organism evidence="11 12">
    <name type="scientific">candidate division WOR-3 bacterium</name>
    <dbReference type="NCBI Taxonomy" id="2052148"/>
    <lineage>
        <taxon>Bacteria</taxon>
        <taxon>Bacteria division WOR-3</taxon>
    </lineage>
</organism>
<keyword evidence="5" id="KW-0418">Kinase</keyword>
<feature type="domain" description="Ribose-phosphate pyrophosphokinase N-terminal" evidence="10">
    <location>
        <begin position="25"/>
        <end position="166"/>
    </location>
</feature>
<evidence type="ECO:0000259" key="9">
    <source>
        <dbReference type="Pfam" id="PF00156"/>
    </source>
</evidence>
<dbReference type="InterPro" id="IPR005946">
    <property type="entry name" value="Rib-P_diPkinase"/>
</dbReference>
<evidence type="ECO:0000256" key="7">
    <source>
        <dbReference type="ARBA" id="ARBA00049535"/>
    </source>
</evidence>
<dbReference type="InterPro" id="IPR029099">
    <property type="entry name" value="Pribosyltran_N"/>
</dbReference>
<evidence type="ECO:0000256" key="4">
    <source>
        <dbReference type="ARBA" id="ARBA00022741"/>
    </source>
</evidence>
<dbReference type="NCBIfam" id="TIGR01251">
    <property type="entry name" value="ribP_PPkin"/>
    <property type="match status" value="1"/>
</dbReference>
<dbReference type="Gene3D" id="3.40.50.2020">
    <property type="match status" value="2"/>
</dbReference>
<evidence type="ECO:0000256" key="3">
    <source>
        <dbReference type="ARBA" id="ARBA00022727"/>
    </source>
</evidence>
<dbReference type="InterPro" id="IPR000836">
    <property type="entry name" value="PRTase_dom"/>
</dbReference>
<sequence length="388" mass="43804">MKAAKVERFKGIPVAPIGIIAPPGGKKLAELIDKHLVIRRKRLKRMKEYVNYPGFSRNSFLIPCDCPRFANGEGKAVLHESTRRYDIFIITDIGNYGCTYLMRGIKSPMSPDDHFQDIKRIVAAIGGRARRINVIMPMLYESRQHKRYGRESLDCAVALRELEYLGVENIVTFDAHNSHVMNAIPLRGFENLHASYQIIKTLLKKEKTLTVDKSSMLVVSPDEGAVDRCLYYANSLGLELGMFYKRRDTTKVVDGKNPIIAHEFLGADVEGKDILIVDDLLASGQSILKVAKELKWRGANRIYVAVTFALLDDNGVKNYTAAFKKGIIARLYSTNLTYINKELRSASWFVEVDVSEFIAYFIDCVNRNESISALLDTSSKIAKLLKNR</sequence>
<dbReference type="AlphaFoldDB" id="A0A9C9K0Z8"/>
<dbReference type="SUPFAM" id="SSF53271">
    <property type="entry name" value="PRTase-like"/>
    <property type="match status" value="2"/>
</dbReference>
<name>A0A9C9K0Z8_UNCW3</name>
<evidence type="ECO:0000259" key="10">
    <source>
        <dbReference type="Pfam" id="PF13793"/>
    </source>
</evidence>
<comment type="caution">
    <text evidence="11">The sequence shown here is derived from an EMBL/GenBank/DDBJ whole genome shotgun (WGS) entry which is preliminary data.</text>
</comment>
<evidence type="ECO:0000256" key="6">
    <source>
        <dbReference type="ARBA" id="ARBA00022840"/>
    </source>
</evidence>
<evidence type="ECO:0000256" key="2">
    <source>
        <dbReference type="ARBA" id="ARBA00022679"/>
    </source>
</evidence>
<dbReference type="Pfam" id="PF00156">
    <property type="entry name" value="Pribosyltran"/>
    <property type="match status" value="1"/>
</dbReference>
<keyword evidence="4" id="KW-0547">Nucleotide-binding</keyword>
<dbReference type="Pfam" id="PF13793">
    <property type="entry name" value="Pribosyltran_N"/>
    <property type="match status" value="1"/>
</dbReference>
<comment type="catalytic activity">
    <reaction evidence="7">
        <text>D-ribose 5-phosphate + ATP = 5-phospho-alpha-D-ribose 1-diphosphate + AMP + H(+)</text>
        <dbReference type="Rhea" id="RHEA:15609"/>
        <dbReference type="ChEBI" id="CHEBI:15378"/>
        <dbReference type="ChEBI" id="CHEBI:30616"/>
        <dbReference type="ChEBI" id="CHEBI:58017"/>
        <dbReference type="ChEBI" id="CHEBI:78346"/>
        <dbReference type="ChEBI" id="CHEBI:456215"/>
        <dbReference type="EC" id="2.7.6.1"/>
    </reaction>
</comment>
<evidence type="ECO:0000256" key="8">
    <source>
        <dbReference type="RuleBase" id="RU004324"/>
    </source>
</evidence>
<evidence type="ECO:0000313" key="12">
    <source>
        <dbReference type="Proteomes" id="UP000885826"/>
    </source>
</evidence>
<evidence type="ECO:0000256" key="5">
    <source>
        <dbReference type="ARBA" id="ARBA00022777"/>
    </source>
</evidence>
<accession>A0A9C9K0Z8</accession>
<dbReference type="GO" id="GO:0005737">
    <property type="term" value="C:cytoplasm"/>
    <property type="evidence" value="ECO:0007669"/>
    <property type="project" value="TreeGrafter"/>
</dbReference>
<dbReference type="GO" id="GO:0006164">
    <property type="term" value="P:purine nucleotide biosynthetic process"/>
    <property type="evidence" value="ECO:0007669"/>
    <property type="project" value="TreeGrafter"/>
</dbReference>
<dbReference type="GO" id="GO:0002189">
    <property type="term" value="C:ribose phosphate diphosphokinase complex"/>
    <property type="evidence" value="ECO:0007669"/>
    <property type="project" value="TreeGrafter"/>
</dbReference>
<proteinExistence type="inferred from homology"/>
<protein>
    <recommendedName>
        <fullName evidence="1">ribose-phosphate diphosphokinase</fullName>
        <ecNumber evidence="1">2.7.6.1</ecNumber>
    </recommendedName>
</protein>
<dbReference type="GO" id="GO:0000287">
    <property type="term" value="F:magnesium ion binding"/>
    <property type="evidence" value="ECO:0007669"/>
    <property type="project" value="InterPro"/>
</dbReference>
<keyword evidence="6" id="KW-0067">ATP-binding</keyword>
<dbReference type="EMBL" id="DRIG01000111">
    <property type="protein sequence ID" value="HEC79603.1"/>
    <property type="molecule type" value="Genomic_DNA"/>
</dbReference>